<organism evidence="3 4">
    <name type="scientific">Paenibacillus pasadenensis</name>
    <dbReference type="NCBI Taxonomy" id="217090"/>
    <lineage>
        <taxon>Bacteria</taxon>
        <taxon>Bacillati</taxon>
        <taxon>Bacillota</taxon>
        <taxon>Bacilli</taxon>
        <taxon>Bacillales</taxon>
        <taxon>Paenibacillaceae</taxon>
        <taxon>Paenibacillus</taxon>
    </lineage>
</organism>
<feature type="transmembrane region" description="Helical" evidence="2">
    <location>
        <begin position="149"/>
        <end position="170"/>
    </location>
</feature>
<reference evidence="3 4" key="1">
    <citation type="submission" date="2017-05" db="EMBL/GenBank/DDBJ databases">
        <title>Functional genome analysis of Paenibacillus pasadenensis strain R16: insights on endophytic life style and antifungal activity.</title>
        <authorList>
            <person name="Passera A."/>
            <person name="Marcolungo L."/>
            <person name="Casati P."/>
            <person name="Brasca M."/>
            <person name="Quaglino F."/>
            <person name="Delledonne M."/>
        </authorList>
    </citation>
    <scope>NUCLEOTIDE SEQUENCE [LARGE SCALE GENOMIC DNA]</scope>
    <source>
        <strain evidence="3 4">R16</strain>
    </source>
</reference>
<sequence length="267" mass="26913">MRKRIAAPRRTAADAGQAADGRLPEHRRGMAVRAAAKGLIAAAAGLLLWLALGCGSAGMAGTAKAAGADPIRQTTQVVAVQQAPAPDSAPASHGMSHGGGTAGGGLQAPLQGWPLAAAVFEILALLLIGALTIRQMLRLRYMERPAEMPLMMCCMGFSMAAGLAGGTILSVLLGQFTLPAIGAGAAAAWAGYAAGSRHGAAPALEGLLGGAMGGLMGPMFGYMALPEHPFASVLFALALFIVVVRLLGRLAREKRSEAAACLEPDGG</sequence>
<feature type="transmembrane region" description="Helical" evidence="2">
    <location>
        <begin position="34"/>
        <end position="52"/>
    </location>
</feature>
<gene>
    <name evidence="3" type="ORF">B8V81_4690</name>
</gene>
<evidence type="ECO:0000313" key="4">
    <source>
        <dbReference type="Proteomes" id="UP000234789"/>
    </source>
</evidence>
<evidence type="ECO:0000313" key="3">
    <source>
        <dbReference type="EMBL" id="PLT46259.1"/>
    </source>
</evidence>
<accession>A0A2N5N7J8</accession>
<keyword evidence="2" id="KW-0472">Membrane</keyword>
<dbReference type="RefSeq" id="WP_028596840.1">
    <property type="nucleotide sequence ID" value="NZ_BIMM01000089.1"/>
</dbReference>
<feature type="transmembrane region" description="Helical" evidence="2">
    <location>
        <begin position="230"/>
        <end position="248"/>
    </location>
</feature>
<protein>
    <submittedName>
        <fullName evidence="3">Uncharacterized protein</fullName>
    </submittedName>
</protein>
<evidence type="ECO:0000256" key="2">
    <source>
        <dbReference type="SAM" id="Phobius"/>
    </source>
</evidence>
<comment type="caution">
    <text evidence="3">The sequence shown here is derived from an EMBL/GenBank/DDBJ whole genome shotgun (WGS) entry which is preliminary data.</text>
</comment>
<feature type="region of interest" description="Disordered" evidence="1">
    <location>
        <begin position="1"/>
        <end position="22"/>
    </location>
</feature>
<dbReference type="Proteomes" id="UP000234789">
    <property type="component" value="Unassembled WGS sequence"/>
</dbReference>
<feature type="transmembrane region" description="Helical" evidence="2">
    <location>
        <begin position="206"/>
        <end position="224"/>
    </location>
</feature>
<feature type="transmembrane region" description="Helical" evidence="2">
    <location>
        <begin position="176"/>
        <end position="194"/>
    </location>
</feature>
<dbReference type="EMBL" id="NFEZ01000004">
    <property type="protein sequence ID" value="PLT46259.1"/>
    <property type="molecule type" value="Genomic_DNA"/>
</dbReference>
<dbReference type="AlphaFoldDB" id="A0A2N5N7J8"/>
<evidence type="ECO:0000256" key="1">
    <source>
        <dbReference type="SAM" id="MobiDB-lite"/>
    </source>
</evidence>
<name>A0A2N5N7J8_9BACL</name>
<keyword evidence="2" id="KW-0812">Transmembrane</keyword>
<proteinExistence type="predicted"/>
<keyword evidence="2" id="KW-1133">Transmembrane helix</keyword>
<feature type="transmembrane region" description="Helical" evidence="2">
    <location>
        <begin position="115"/>
        <end position="137"/>
    </location>
</feature>
<keyword evidence="4" id="KW-1185">Reference proteome</keyword>